<dbReference type="PANTHER" id="PTHR44591:SF24">
    <property type="entry name" value="PROTEIN-GLUTAMATE METHYLESTERASE_PROTEIN-GLUTAMINE GLUTAMINASE 1"/>
    <property type="match status" value="1"/>
</dbReference>
<dbReference type="Pfam" id="PF00072">
    <property type="entry name" value="Response_reg"/>
    <property type="match status" value="1"/>
</dbReference>
<evidence type="ECO:0000256" key="2">
    <source>
        <dbReference type="PROSITE-ProRule" id="PRU00169"/>
    </source>
</evidence>
<dbReference type="Gene3D" id="3.40.50.2300">
    <property type="match status" value="1"/>
</dbReference>
<gene>
    <name evidence="4" type="ORF">STARVERO_00587</name>
</gene>
<evidence type="ECO:0000259" key="3">
    <source>
        <dbReference type="PROSITE" id="PS50110"/>
    </source>
</evidence>
<sequence>MDAWGEGVTGRMDERRELAGQRVFIVEDETLVAAMIEAMVEELGAVVVGTESRIAGALNFVAARHRDFDVAVLDLNLGEGHSYDIARAVTGHGIPIVFSTGYTGCAIDEAWRDRPLLNKPFQLADLENALARALAERTG</sequence>
<keyword evidence="5" id="KW-1185">Reference proteome</keyword>
<dbReference type="InterPro" id="IPR050595">
    <property type="entry name" value="Bact_response_regulator"/>
</dbReference>
<name>A0A5S9NEH8_9HYPH</name>
<evidence type="ECO:0000256" key="1">
    <source>
        <dbReference type="ARBA" id="ARBA00022553"/>
    </source>
</evidence>
<dbReference type="GO" id="GO:0000160">
    <property type="term" value="P:phosphorelay signal transduction system"/>
    <property type="evidence" value="ECO:0007669"/>
    <property type="project" value="InterPro"/>
</dbReference>
<dbReference type="InterPro" id="IPR001789">
    <property type="entry name" value="Sig_transdc_resp-reg_receiver"/>
</dbReference>
<dbReference type="SMART" id="SM00448">
    <property type="entry name" value="REC"/>
    <property type="match status" value="1"/>
</dbReference>
<dbReference type="EMBL" id="CACSAS010000001">
    <property type="protein sequence ID" value="CAA0087907.1"/>
    <property type="molecule type" value="Genomic_DNA"/>
</dbReference>
<dbReference type="InterPro" id="IPR011006">
    <property type="entry name" value="CheY-like_superfamily"/>
</dbReference>
<dbReference type="PROSITE" id="PS50110">
    <property type="entry name" value="RESPONSE_REGULATORY"/>
    <property type="match status" value="1"/>
</dbReference>
<feature type="modified residue" description="4-aspartylphosphate" evidence="2">
    <location>
        <position position="74"/>
    </location>
</feature>
<proteinExistence type="predicted"/>
<reference evidence="4 5" key="1">
    <citation type="submission" date="2019-12" db="EMBL/GenBank/DDBJ databases">
        <authorList>
            <person name="Reyes-Prieto M."/>
        </authorList>
    </citation>
    <scope>NUCLEOTIDE SEQUENCE [LARGE SCALE GENOMIC DNA]</scope>
    <source>
        <strain evidence="4">HF14-78462</strain>
    </source>
</reference>
<dbReference type="SUPFAM" id="SSF52172">
    <property type="entry name" value="CheY-like"/>
    <property type="match status" value="1"/>
</dbReference>
<dbReference type="AlphaFoldDB" id="A0A5S9NEH8"/>
<feature type="domain" description="Response regulatory" evidence="3">
    <location>
        <begin position="22"/>
        <end position="134"/>
    </location>
</feature>
<evidence type="ECO:0000313" key="5">
    <source>
        <dbReference type="Proteomes" id="UP000433050"/>
    </source>
</evidence>
<accession>A0A5S9NEH8</accession>
<dbReference type="PANTHER" id="PTHR44591">
    <property type="entry name" value="STRESS RESPONSE REGULATOR PROTEIN 1"/>
    <property type="match status" value="1"/>
</dbReference>
<organism evidence="4 5">
    <name type="scientific">Starkeya nomas</name>
    <dbReference type="NCBI Taxonomy" id="2666134"/>
    <lineage>
        <taxon>Bacteria</taxon>
        <taxon>Pseudomonadati</taxon>
        <taxon>Pseudomonadota</taxon>
        <taxon>Alphaproteobacteria</taxon>
        <taxon>Hyphomicrobiales</taxon>
        <taxon>Xanthobacteraceae</taxon>
        <taxon>Starkeya</taxon>
    </lineage>
</organism>
<dbReference type="Proteomes" id="UP000433050">
    <property type="component" value="Unassembled WGS sequence"/>
</dbReference>
<keyword evidence="1 2" id="KW-0597">Phosphoprotein</keyword>
<evidence type="ECO:0000313" key="4">
    <source>
        <dbReference type="EMBL" id="CAA0087907.1"/>
    </source>
</evidence>
<protein>
    <recommendedName>
        <fullName evidence="3">Response regulatory domain-containing protein</fullName>
    </recommendedName>
</protein>